<dbReference type="EMBL" id="JBHSQI010000006">
    <property type="protein sequence ID" value="MFC6154428.1"/>
    <property type="molecule type" value="Genomic_DNA"/>
</dbReference>
<sequence>MGVLLSLLLSAFASALIPVINIEAILVVADAKTDVPMFALALAAGVGQMAGKWLWYWGGTNVERASWVRTYMEKPKAQASLAKWQERAEGRPVFTGGLLFLSAWGGIPPYAVLSVLAGVIKVRLWVFLVTGLAGRTLRFWTVLGGVELIRSWF</sequence>
<evidence type="ECO:0000256" key="2">
    <source>
        <dbReference type="SAM" id="Phobius"/>
    </source>
</evidence>
<proteinExistence type="inferred from homology"/>
<evidence type="ECO:0000313" key="4">
    <source>
        <dbReference type="Proteomes" id="UP001596098"/>
    </source>
</evidence>
<gene>
    <name evidence="3" type="ORF">ACFPWU_12235</name>
</gene>
<dbReference type="RefSeq" id="WP_128219812.1">
    <property type="nucleotide sequence ID" value="NZ_CP034929.1"/>
</dbReference>
<dbReference type="Proteomes" id="UP001596098">
    <property type="component" value="Unassembled WGS sequence"/>
</dbReference>
<organism evidence="3 4">
    <name type="scientific">Nocardioides yefusunii</name>
    <dbReference type="NCBI Taxonomy" id="2500546"/>
    <lineage>
        <taxon>Bacteria</taxon>
        <taxon>Bacillati</taxon>
        <taxon>Actinomycetota</taxon>
        <taxon>Actinomycetes</taxon>
        <taxon>Propionibacteriales</taxon>
        <taxon>Nocardioidaceae</taxon>
        <taxon>Nocardioides</taxon>
    </lineage>
</organism>
<evidence type="ECO:0000313" key="3">
    <source>
        <dbReference type="EMBL" id="MFC6154428.1"/>
    </source>
</evidence>
<keyword evidence="2" id="KW-0812">Transmembrane</keyword>
<keyword evidence="4" id="KW-1185">Reference proteome</keyword>
<reference evidence="4" key="1">
    <citation type="journal article" date="2019" name="Int. J. Syst. Evol. Microbiol.">
        <title>The Global Catalogue of Microorganisms (GCM) 10K type strain sequencing project: providing services to taxonomists for standard genome sequencing and annotation.</title>
        <authorList>
            <consortium name="The Broad Institute Genomics Platform"/>
            <consortium name="The Broad Institute Genome Sequencing Center for Infectious Disease"/>
            <person name="Wu L."/>
            <person name="Ma J."/>
        </authorList>
    </citation>
    <scope>NUCLEOTIDE SEQUENCE [LARGE SCALE GENOMIC DNA]</scope>
    <source>
        <strain evidence="4">DFY28</strain>
    </source>
</reference>
<evidence type="ECO:0008006" key="5">
    <source>
        <dbReference type="Google" id="ProtNLM"/>
    </source>
</evidence>
<feature type="transmembrane region" description="Helical" evidence="2">
    <location>
        <begin position="124"/>
        <end position="149"/>
    </location>
</feature>
<evidence type="ECO:0000256" key="1">
    <source>
        <dbReference type="ARBA" id="ARBA00010792"/>
    </source>
</evidence>
<accession>A0ABW1R1E4</accession>
<comment type="similarity">
    <text evidence="1">Belongs to the DedA family.</text>
</comment>
<feature type="transmembrane region" description="Helical" evidence="2">
    <location>
        <begin position="37"/>
        <end position="57"/>
    </location>
</feature>
<dbReference type="PANTHER" id="PTHR42709">
    <property type="entry name" value="ALKALINE PHOSPHATASE LIKE PROTEIN"/>
    <property type="match status" value="1"/>
</dbReference>
<comment type="caution">
    <text evidence="3">The sequence shown here is derived from an EMBL/GenBank/DDBJ whole genome shotgun (WGS) entry which is preliminary data.</text>
</comment>
<name>A0ABW1R1E4_9ACTN</name>
<dbReference type="InterPro" id="IPR051311">
    <property type="entry name" value="DedA_domain"/>
</dbReference>
<feature type="transmembrane region" description="Helical" evidence="2">
    <location>
        <begin position="93"/>
        <end position="112"/>
    </location>
</feature>
<keyword evidence="2" id="KW-1133">Transmembrane helix</keyword>
<protein>
    <recommendedName>
        <fullName evidence="5">DedA family protein</fullName>
    </recommendedName>
</protein>
<keyword evidence="2" id="KW-0472">Membrane</keyword>